<evidence type="ECO:0000313" key="3">
    <source>
        <dbReference type="Proteomes" id="UP000322927"/>
    </source>
</evidence>
<organism evidence="2 3">
    <name type="scientific">Streptomyces venezuelae</name>
    <dbReference type="NCBI Taxonomy" id="54571"/>
    <lineage>
        <taxon>Bacteria</taxon>
        <taxon>Bacillati</taxon>
        <taxon>Actinomycetota</taxon>
        <taxon>Actinomycetes</taxon>
        <taxon>Kitasatosporales</taxon>
        <taxon>Streptomycetaceae</taxon>
        <taxon>Streptomyces</taxon>
    </lineage>
</organism>
<evidence type="ECO:0000256" key="1">
    <source>
        <dbReference type="SAM" id="Coils"/>
    </source>
</evidence>
<evidence type="ECO:0000313" key="2">
    <source>
        <dbReference type="EMBL" id="QES35468.1"/>
    </source>
</evidence>
<dbReference type="EMBL" id="CP029192">
    <property type="protein sequence ID" value="QES35468.1"/>
    <property type="molecule type" value="Genomic_DNA"/>
</dbReference>
<dbReference type="OrthoDB" id="9829195at2"/>
<keyword evidence="1" id="KW-0175">Coiled coil</keyword>
<proteinExistence type="predicted"/>
<accession>A0A5P2C0M1</accession>
<name>A0A5P2C0M1_STRVZ</name>
<sequence length="184" mass="19935">MSDGSVKPIKERVADLESQIQEFTTKFEHGWAKAETVGAAGAATGASGALTGVSGEATLVSTGAKLINLEWDLLSHLEKKRLERNGEDPTSLKRAGAEAKQKAIEASTKADRVDQRVTDVARELNRKIARKADLSDLRSTASRHDSQLEGLRSSQVNALNREARQATVTVQALEDEIARLNARF</sequence>
<dbReference type="RefSeq" id="WP_150217563.1">
    <property type="nucleotide sequence ID" value="NZ_CP029192.1"/>
</dbReference>
<protein>
    <submittedName>
        <fullName evidence="2">Uncharacterized protein</fullName>
    </submittedName>
</protein>
<dbReference type="Proteomes" id="UP000322927">
    <property type="component" value="Chromosome"/>
</dbReference>
<reference evidence="2 3" key="1">
    <citation type="submission" date="2018-05" db="EMBL/GenBank/DDBJ databases">
        <title>Streptomyces venezuelae.</title>
        <authorList>
            <person name="Kim W."/>
            <person name="Lee N."/>
            <person name="Cho B.-K."/>
        </authorList>
    </citation>
    <scope>NUCLEOTIDE SEQUENCE [LARGE SCALE GENOMIC DNA]</scope>
    <source>
        <strain evidence="2 3">ATCC 14584</strain>
    </source>
</reference>
<gene>
    <name evidence="2" type="ORF">DEJ48_20355</name>
</gene>
<feature type="coiled-coil region" evidence="1">
    <location>
        <begin position="156"/>
        <end position="183"/>
    </location>
</feature>
<dbReference type="AlphaFoldDB" id="A0A5P2C0M1"/>